<dbReference type="Pfam" id="PF09722">
    <property type="entry name" value="Xre_MbcA_ParS_C"/>
    <property type="match status" value="1"/>
</dbReference>
<comment type="caution">
    <text evidence="2">The sequence shown here is derived from an EMBL/GenBank/DDBJ whole genome shotgun (WGS) entry which is preliminary data.</text>
</comment>
<gene>
    <name evidence="2" type="ORF">K7H17_19140</name>
</gene>
<evidence type="ECO:0000313" key="3">
    <source>
        <dbReference type="Proteomes" id="UP001138989"/>
    </source>
</evidence>
<name>A0A9X1SQV4_9GAMM</name>
<dbReference type="EMBL" id="JAINWF010000014">
    <property type="protein sequence ID" value="MCD1609969.1"/>
    <property type="molecule type" value="Genomic_DNA"/>
</dbReference>
<proteinExistence type="predicted"/>
<protein>
    <submittedName>
        <fullName evidence="2">MbcA/ParS/Xre antitoxin family protein</fullName>
    </submittedName>
</protein>
<dbReference type="AlphaFoldDB" id="A0A9X1SQV4"/>
<keyword evidence="3" id="KW-1185">Reference proteome</keyword>
<dbReference type="InterPro" id="IPR024467">
    <property type="entry name" value="Xre/MbcA/ParS-like_toxin-bd"/>
</dbReference>
<reference evidence="2" key="1">
    <citation type="submission" date="2021-08" db="EMBL/GenBank/DDBJ databases">
        <title>Isolation and characterization of neutrophilic mixotrophic iron-oxidizing bacteria from deep-sea hydrothermal vents.</title>
        <authorList>
            <person name="He Y."/>
        </authorList>
    </citation>
    <scope>NUCLEOTIDE SEQUENCE</scope>
    <source>
        <strain evidence="2">IOP_13</strain>
    </source>
</reference>
<dbReference type="Proteomes" id="UP001138989">
    <property type="component" value="Unassembled WGS sequence"/>
</dbReference>
<organism evidence="2 3">
    <name type="scientific">Stutzerimonas kunmingensis</name>
    <dbReference type="NCBI Taxonomy" id="1211807"/>
    <lineage>
        <taxon>Bacteria</taxon>
        <taxon>Pseudomonadati</taxon>
        <taxon>Pseudomonadota</taxon>
        <taxon>Gammaproteobacteria</taxon>
        <taxon>Pseudomonadales</taxon>
        <taxon>Pseudomonadaceae</taxon>
        <taxon>Stutzerimonas</taxon>
    </lineage>
</organism>
<sequence length="78" mass="9027">MRKQRLVKKQSVPLSSGQYNKVLERAITVFGNQKLAEEWFGRPCRYFNGELPLTIITDPVGLQAVEAYLQRIERGVYQ</sequence>
<accession>A0A9X1SQV4</accession>
<evidence type="ECO:0000313" key="2">
    <source>
        <dbReference type="EMBL" id="MCD1609969.1"/>
    </source>
</evidence>
<feature type="domain" description="Antitoxin Xre/MbcA/ParS-like toxin-binding" evidence="1">
    <location>
        <begin position="26"/>
        <end position="75"/>
    </location>
</feature>
<evidence type="ECO:0000259" key="1">
    <source>
        <dbReference type="Pfam" id="PF09722"/>
    </source>
</evidence>